<dbReference type="KEGG" id="dph:EHF33_20405"/>
<protein>
    <submittedName>
        <fullName evidence="2">Uncharacterized protein</fullName>
    </submittedName>
</protein>
<name>A0A3G8YK49_9DEIO</name>
<proteinExistence type="predicted"/>
<feature type="compositionally biased region" description="Pro residues" evidence="1">
    <location>
        <begin position="119"/>
        <end position="129"/>
    </location>
</feature>
<sequence>MNNTALLTASLGMFGSQFDLKALEAKLRLYALQGVAYARLQAIQVAQSNLGKLIGPDQEKIAVAKGMDLYRTFEANIPMLNATLLDDMIVEQLMTKAVHEAFALVQGTLDNWTQQATTPPMPAPEPVPSVPDTNFPAPVVDDSTLPAGGLQ</sequence>
<evidence type="ECO:0000313" key="2">
    <source>
        <dbReference type="EMBL" id="AZI45275.1"/>
    </source>
</evidence>
<gene>
    <name evidence="2" type="ORF">EHF33_20405</name>
</gene>
<dbReference type="RefSeq" id="WP_124875721.1">
    <property type="nucleotide sequence ID" value="NZ_CP034188.1"/>
</dbReference>
<keyword evidence="3" id="KW-1185">Reference proteome</keyword>
<dbReference type="AlphaFoldDB" id="A0A3G8YK49"/>
<geneLocation type="plasmid" evidence="2 3">
    <name>unnamed4</name>
</geneLocation>
<organism evidence="2 3">
    <name type="scientific">Deinococcus psychrotolerans</name>
    <dbReference type="NCBI Taxonomy" id="2489213"/>
    <lineage>
        <taxon>Bacteria</taxon>
        <taxon>Thermotogati</taxon>
        <taxon>Deinococcota</taxon>
        <taxon>Deinococci</taxon>
        <taxon>Deinococcales</taxon>
        <taxon>Deinococcaceae</taxon>
        <taxon>Deinococcus</taxon>
    </lineage>
</organism>
<dbReference type="Proteomes" id="UP000276417">
    <property type="component" value="Plasmid unnamed4"/>
</dbReference>
<feature type="region of interest" description="Disordered" evidence="1">
    <location>
        <begin position="113"/>
        <end position="151"/>
    </location>
</feature>
<keyword evidence="2" id="KW-0614">Plasmid</keyword>
<dbReference type="EMBL" id="CP034188">
    <property type="protein sequence ID" value="AZI45275.1"/>
    <property type="molecule type" value="Genomic_DNA"/>
</dbReference>
<accession>A0A3G8YK49</accession>
<evidence type="ECO:0000256" key="1">
    <source>
        <dbReference type="SAM" id="MobiDB-lite"/>
    </source>
</evidence>
<reference evidence="2 3" key="1">
    <citation type="submission" date="2018-11" db="EMBL/GenBank/DDBJ databases">
        <title>Deinococcus shelandsis sp. nov., isolated from South Shetland Islands soil of Antarctica.</title>
        <authorList>
            <person name="Tian J."/>
        </authorList>
    </citation>
    <scope>NUCLEOTIDE SEQUENCE [LARGE SCALE GENOMIC DNA]</scope>
    <source>
        <strain evidence="2 3">S14-83T</strain>
        <plasmid evidence="2 3">unnamed4</plasmid>
    </source>
</reference>
<evidence type="ECO:0000313" key="3">
    <source>
        <dbReference type="Proteomes" id="UP000276417"/>
    </source>
</evidence>